<proteinExistence type="predicted"/>
<accession>A0A926HR92</accession>
<reference evidence="1" key="1">
    <citation type="submission" date="2020-08" db="EMBL/GenBank/DDBJ databases">
        <title>Genome public.</title>
        <authorList>
            <person name="Liu C."/>
            <person name="Sun Q."/>
        </authorList>
    </citation>
    <scope>NUCLEOTIDE SEQUENCE</scope>
    <source>
        <strain evidence="1">NSJ-40</strain>
    </source>
</reference>
<sequence length="68" mass="8025">MTRKEYLIIERFDENFNGAQRFSGGKKEFGEERLFSEKWMCYNNLNDAVLTHRCGAAPHPRAKQRFAI</sequence>
<organism evidence="1 2">
    <name type="scientific">Yeguia hominis</name>
    <dbReference type="NCBI Taxonomy" id="2763662"/>
    <lineage>
        <taxon>Bacteria</taxon>
        <taxon>Bacillati</taxon>
        <taxon>Bacillota</taxon>
        <taxon>Clostridia</taxon>
        <taxon>Eubacteriales</taxon>
        <taxon>Yeguiaceae</taxon>
        <taxon>Yeguia</taxon>
    </lineage>
</organism>
<dbReference type="EMBL" id="JACRSN010000001">
    <property type="protein sequence ID" value="MBC8532550.1"/>
    <property type="molecule type" value="Genomic_DNA"/>
</dbReference>
<protein>
    <submittedName>
        <fullName evidence="1">Uncharacterized protein</fullName>
    </submittedName>
</protein>
<comment type="caution">
    <text evidence="1">The sequence shown here is derived from an EMBL/GenBank/DDBJ whole genome shotgun (WGS) entry which is preliminary data.</text>
</comment>
<dbReference type="RefSeq" id="WP_249317752.1">
    <property type="nucleotide sequence ID" value="NZ_JACRSN010000001.1"/>
</dbReference>
<name>A0A926HR92_9FIRM</name>
<dbReference type="Proteomes" id="UP000651482">
    <property type="component" value="Unassembled WGS sequence"/>
</dbReference>
<dbReference type="AlphaFoldDB" id="A0A926HR92"/>
<keyword evidence="2" id="KW-1185">Reference proteome</keyword>
<evidence type="ECO:0000313" key="2">
    <source>
        <dbReference type="Proteomes" id="UP000651482"/>
    </source>
</evidence>
<evidence type="ECO:0000313" key="1">
    <source>
        <dbReference type="EMBL" id="MBC8532550.1"/>
    </source>
</evidence>
<gene>
    <name evidence="1" type="ORF">IAG03_00745</name>
</gene>